<name>A0AAD7V8U6_9FUNG</name>
<dbReference type="RefSeq" id="XP_058345469.1">
    <property type="nucleotide sequence ID" value="XM_058483671.1"/>
</dbReference>
<proteinExistence type="predicted"/>
<comment type="caution">
    <text evidence="1">The sequence shown here is derived from an EMBL/GenBank/DDBJ whole genome shotgun (WGS) entry which is preliminary data.</text>
</comment>
<gene>
    <name evidence="1" type="ORF">O0I10_003603</name>
</gene>
<organism evidence="1 2">
    <name type="scientific">Lichtheimia ornata</name>
    <dbReference type="NCBI Taxonomy" id="688661"/>
    <lineage>
        <taxon>Eukaryota</taxon>
        <taxon>Fungi</taxon>
        <taxon>Fungi incertae sedis</taxon>
        <taxon>Mucoromycota</taxon>
        <taxon>Mucoromycotina</taxon>
        <taxon>Mucoromycetes</taxon>
        <taxon>Mucorales</taxon>
        <taxon>Lichtheimiaceae</taxon>
        <taxon>Lichtheimia</taxon>
    </lineage>
</organism>
<evidence type="ECO:0000313" key="1">
    <source>
        <dbReference type="EMBL" id="KAJ8660556.1"/>
    </source>
</evidence>
<dbReference type="AlphaFoldDB" id="A0AAD7V8U6"/>
<accession>A0AAD7V8U6</accession>
<sequence length="165" mass="18691">MTLAKYCYHYLKDKLVICSFIGPSFHQAIISHALWCHQSLSLLLSMANPIELEDEDQHLNLGGCLRSKQAISILIVVVVKDTVSMVLEISYLQVVSLSVDLQSNVFIGAMADLIPQVLVWIPWTYSCKSISSRMLFHQDRFYLLQCMMCLSDDANPKRSLDGSNY</sequence>
<dbReference type="GeneID" id="83211016"/>
<evidence type="ECO:0000313" key="2">
    <source>
        <dbReference type="Proteomes" id="UP001234581"/>
    </source>
</evidence>
<reference evidence="1 2" key="1">
    <citation type="submission" date="2023-03" db="EMBL/GenBank/DDBJ databases">
        <title>Genome sequence of Lichtheimia ornata CBS 291.66.</title>
        <authorList>
            <person name="Mohabir J.T."/>
            <person name="Shea T.P."/>
            <person name="Kurbessoian T."/>
            <person name="Berby B."/>
            <person name="Fontaine J."/>
            <person name="Livny J."/>
            <person name="Gnirke A."/>
            <person name="Stajich J.E."/>
            <person name="Cuomo C.A."/>
        </authorList>
    </citation>
    <scope>NUCLEOTIDE SEQUENCE [LARGE SCALE GENOMIC DNA]</scope>
    <source>
        <strain evidence="1">CBS 291.66</strain>
    </source>
</reference>
<protein>
    <submittedName>
        <fullName evidence="1">Uncharacterized protein</fullName>
    </submittedName>
</protein>
<keyword evidence="2" id="KW-1185">Reference proteome</keyword>
<dbReference type="EMBL" id="JARTCD010000012">
    <property type="protein sequence ID" value="KAJ8660556.1"/>
    <property type="molecule type" value="Genomic_DNA"/>
</dbReference>
<dbReference type="Proteomes" id="UP001234581">
    <property type="component" value="Unassembled WGS sequence"/>
</dbReference>